<name>A0A9J7N2P6_BRAFL</name>
<dbReference type="PANTHER" id="PTHR43313">
    <property type="entry name" value="SHORT-CHAIN DEHYDROGENASE/REDUCTASE FAMILY 9C"/>
    <property type="match status" value="1"/>
</dbReference>
<dbReference type="PANTHER" id="PTHR43313:SF50">
    <property type="entry name" value="GH26015P"/>
    <property type="match status" value="1"/>
</dbReference>
<dbReference type="OrthoDB" id="5296at2759"/>
<dbReference type="KEGG" id="bfo:118423322"/>
<dbReference type="Proteomes" id="UP000001554">
    <property type="component" value="Chromosome 9"/>
</dbReference>
<comment type="similarity">
    <text evidence="1 3">Belongs to the short-chain dehydrogenases/reductases (SDR) family.</text>
</comment>
<dbReference type="SUPFAM" id="SSF51735">
    <property type="entry name" value="NAD(P)-binding Rossmann-fold domains"/>
    <property type="match status" value="1"/>
</dbReference>
<dbReference type="Pfam" id="PF00106">
    <property type="entry name" value="adh_short"/>
    <property type="match status" value="1"/>
</dbReference>
<evidence type="ECO:0000313" key="4">
    <source>
        <dbReference type="Proteomes" id="UP000001554"/>
    </source>
</evidence>
<reference evidence="5" key="2">
    <citation type="submission" date="2025-08" db="UniProtKB">
        <authorList>
            <consortium name="RefSeq"/>
        </authorList>
    </citation>
    <scope>IDENTIFICATION</scope>
    <source>
        <strain evidence="5">S238N-H82</strain>
        <tissue evidence="5">Testes</tissue>
    </source>
</reference>
<dbReference type="PROSITE" id="PS00061">
    <property type="entry name" value="ADH_SHORT"/>
    <property type="match status" value="1"/>
</dbReference>
<dbReference type="PRINTS" id="PR00080">
    <property type="entry name" value="SDRFAMILY"/>
</dbReference>
<dbReference type="InterPro" id="IPR036291">
    <property type="entry name" value="NAD(P)-bd_dom_sf"/>
</dbReference>
<keyword evidence="4" id="KW-1185">Reference proteome</keyword>
<gene>
    <name evidence="5" type="primary">LOC118423322</name>
</gene>
<keyword evidence="2" id="KW-0560">Oxidoreductase</keyword>
<evidence type="ECO:0000313" key="5">
    <source>
        <dbReference type="RefSeq" id="XP_035687331.1"/>
    </source>
</evidence>
<evidence type="ECO:0000256" key="3">
    <source>
        <dbReference type="RuleBase" id="RU000363"/>
    </source>
</evidence>
<dbReference type="OMA" id="VAVWYLY"/>
<dbReference type="RefSeq" id="XP_035687331.1">
    <property type="nucleotide sequence ID" value="XM_035831438.1"/>
</dbReference>
<dbReference type="GeneID" id="118423322"/>
<accession>A0A9J7N2P6</accession>
<dbReference type="FunFam" id="3.40.50.720:FF:000074">
    <property type="entry name" value="Retinol dehydrogenase type 1"/>
    <property type="match status" value="1"/>
</dbReference>
<dbReference type="InterPro" id="IPR020904">
    <property type="entry name" value="Sc_DH/Rdtase_CS"/>
</dbReference>
<evidence type="ECO:0000256" key="2">
    <source>
        <dbReference type="ARBA" id="ARBA00023002"/>
    </source>
</evidence>
<dbReference type="InterPro" id="IPR002347">
    <property type="entry name" value="SDR_fam"/>
</dbReference>
<dbReference type="AlphaFoldDB" id="A0A9J7N2P6"/>
<dbReference type="Gene3D" id="3.40.50.720">
    <property type="entry name" value="NAD(P)-binding Rossmann-like Domain"/>
    <property type="match status" value="1"/>
</dbReference>
<evidence type="ECO:0000256" key="1">
    <source>
        <dbReference type="ARBA" id="ARBA00006484"/>
    </source>
</evidence>
<reference evidence="4" key="1">
    <citation type="journal article" date="2020" name="Nat. Ecol. Evol.">
        <title>Deeply conserved synteny resolves early events in vertebrate evolution.</title>
        <authorList>
            <person name="Simakov O."/>
            <person name="Marletaz F."/>
            <person name="Yue J.X."/>
            <person name="O'Connell B."/>
            <person name="Jenkins J."/>
            <person name="Brandt A."/>
            <person name="Calef R."/>
            <person name="Tung C.H."/>
            <person name="Huang T.K."/>
            <person name="Schmutz J."/>
            <person name="Satoh N."/>
            <person name="Yu J.K."/>
            <person name="Putnam N.H."/>
            <person name="Green R.E."/>
            <person name="Rokhsar D.S."/>
        </authorList>
    </citation>
    <scope>NUCLEOTIDE SEQUENCE [LARGE SCALE GENOMIC DNA]</scope>
    <source>
        <strain evidence="4">S238N-H82</strain>
    </source>
</reference>
<sequence>MVHCEMLGTVLPVLLAILAYRLYKWARGLPRISSTADKYVLVTGCDTGFGKLHAQRLDKLGFHVFAACLTEKGQQDLKQLCSDRVVTMAMDVTSHDSILKARDIVKTHVGENGGLWGVVNNAGIFGTLGHIEWQTREDYFRTFNVNVFGLVDVTRTFLPLLKKTRGRVINVSSIYGRNDPGSGAYGASKFAVEGYSDCLRRMMRPYGVSVHIMEPGVFKTDLTSPEAFERMMQQSYDKLEPDVQEWYGEEFLNHAKDTAKKIAADFGSTNYNHVVDAVAHCLTAVHPQSRYVCGWDARLLMIPLAWLPTDVGDFLLRLLIVKPKVQPKGFKQD</sequence>
<dbReference type="GO" id="GO:0016491">
    <property type="term" value="F:oxidoreductase activity"/>
    <property type="evidence" value="ECO:0000318"/>
    <property type="project" value="GO_Central"/>
</dbReference>
<proteinExistence type="inferred from homology"/>
<organism evidence="4 5">
    <name type="scientific">Branchiostoma floridae</name>
    <name type="common">Florida lancelet</name>
    <name type="synonym">Amphioxus</name>
    <dbReference type="NCBI Taxonomy" id="7739"/>
    <lineage>
        <taxon>Eukaryota</taxon>
        <taxon>Metazoa</taxon>
        <taxon>Chordata</taxon>
        <taxon>Cephalochordata</taxon>
        <taxon>Leptocardii</taxon>
        <taxon>Amphioxiformes</taxon>
        <taxon>Branchiostomatidae</taxon>
        <taxon>Branchiostoma</taxon>
    </lineage>
</organism>
<protein>
    <submittedName>
        <fullName evidence="5">17-beta-hydroxysteroid dehydrogenase type 6-like isoform X1</fullName>
    </submittedName>
</protein>
<dbReference type="PRINTS" id="PR00081">
    <property type="entry name" value="GDHRDH"/>
</dbReference>
<dbReference type="GO" id="GO:0008202">
    <property type="term" value="P:steroid metabolic process"/>
    <property type="evidence" value="ECO:0000318"/>
    <property type="project" value="GO_Central"/>
</dbReference>